<reference evidence="2 3" key="1">
    <citation type="submission" date="2020-06" db="EMBL/GenBank/DDBJ databases">
        <title>Genome sequence of Rhizobium sp strain ADMK78.</title>
        <authorList>
            <person name="Rahi P."/>
        </authorList>
    </citation>
    <scope>NUCLEOTIDE SEQUENCE [LARGE SCALE GENOMIC DNA]</scope>
    <source>
        <strain evidence="2 3">ADMK78</strain>
    </source>
</reference>
<name>A0ABX6QQX1_9HYPH</name>
<proteinExistence type="predicted"/>
<dbReference type="InterPro" id="IPR000182">
    <property type="entry name" value="GNAT_dom"/>
</dbReference>
<evidence type="ECO:0000259" key="1">
    <source>
        <dbReference type="PROSITE" id="PS51186"/>
    </source>
</evidence>
<dbReference type="InterPro" id="IPR016181">
    <property type="entry name" value="Acyl_CoA_acyltransferase"/>
</dbReference>
<gene>
    <name evidence="2" type="ORF">FE840_014270</name>
</gene>
<protein>
    <submittedName>
        <fullName evidence="2">GNAT family N-acetyltransferase</fullName>
    </submittedName>
</protein>
<organism evidence="2 3">
    <name type="scientific">Peteryoungia desertarenae</name>
    <dbReference type="NCBI Taxonomy" id="1813451"/>
    <lineage>
        <taxon>Bacteria</taxon>
        <taxon>Pseudomonadati</taxon>
        <taxon>Pseudomonadota</taxon>
        <taxon>Alphaproteobacteria</taxon>
        <taxon>Hyphomicrobiales</taxon>
        <taxon>Rhizobiaceae</taxon>
        <taxon>Peteryoungia</taxon>
    </lineage>
</organism>
<dbReference type="Gene3D" id="3.40.630.30">
    <property type="match status" value="1"/>
</dbReference>
<evidence type="ECO:0000313" key="2">
    <source>
        <dbReference type="EMBL" id="QLF70607.1"/>
    </source>
</evidence>
<evidence type="ECO:0000313" key="3">
    <source>
        <dbReference type="Proteomes" id="UP000308530"/>
    </source>
</evidence>
<sequence length="148" mass="16682">MLITTRRLSDSAEVCQASSLFRNAYAEAPWYETWTELAAHERLLELAGMPGRIAVGAYVESRMIGITVGFTQSNVRGKSLYIAEVVVEPYYQAKGVGRRLLEVMQQEAKAEGHVGAWLVTRGEGRTAEFYRKLDFTQSESLRIFNLML</sequence>
<dbReference type="Proteomes" id="UP000308530">
    <property type="component" value="Chromosome"/>
</dbReference>
<dbReference type="RefSeq" id="WP_138286162.1">
    <property type="nucleotide sequence ID" value="NZ_CP058350.1"/>
</dbReference>
<dbReference type="SUPFAM" id="SSF55729">
    <property type="entry name" value="Acyl-CoA N-acyltransferases (Nat)"/>
    <property type="match status" value="1"/>
</dbReference>
<dbReference type="CDD" id="cd04301">
    <property type="entry name" value="NAT_SF"/>
    <property type="match status" value="1"/>
</dbReference>
<feature type="domain" description="N-acetyltransferase" evidence="1">
    <location>
        <begin position="3"/>
        <end position="148"/>
    </location>
</feature>
<keyword evidence="3" id="KW-1185">Reference proteome</keyword>
<dbReference type="PROSITE" id="PS51186">
    <property type="entry name" value="GNAT"/>
    <property type="match status" value="1"/>
</dbReference>
<dbReference type="Pfam" id="PF00583">
    <property type="entry name" value="Acetyltransf_1"/>
    <property type="match status" value="1"/>
</dbReference>
<dbReference type="EMBL" id="CP058350">
    <property type="protein sequence ID" value="QLF70607.1"/>
    <property type="molecule type" value="Genomic_DNA"/>
</dbReference>
<accession>A0ABX6QQX1</accession>